<proteinExistence type="predicted"/>
<evidence type="ECO:0000256" key="1">
    <source>
        <dbReference type="SAM" id="MobiDB-lite"/>
    </source>
</evidence>
<evidence type="ECO:0000313" key="2">
    <source>
        <dbReference type="EMBL" id="MBB6074600.1"/>
    </source>
</evidence>
<sequence>MARGHRNGRLGDQTVDLGSGDGGSPRDGRHRFAQARVDHGCPENALDLGPDQRDLRSSADHQHGVQVLGSKADITQALLQRDERTTNQWLHRLFELLPVDHHGSQTSERLEQHLIRLGLGQRDLRQLDMASPPTCLLPGQPLRMAPQFPPTPGQSAARLDSRYDALGKAFQNIWMRLQSFDVKDAEAEAAHEEVTALCAELDG</sequence>
<accession>A0A7W9WFT2</accession>
<protein>
    <submittedName>
        <fullName evidence="2">Uncharacterized protein</fullName>
    </submittedName>
</protein>
<feature type="compositionally biased region" description="Basic and acidic residues" evidence="1">
    <location>
        <begin position="50"/>
        <end position="63"/>
    </location>
</feature>
<evidence type="ECO:0000313" key="3">
    <source>
        <dbReference type="Proteomes" id="UP000591537"/>
    </source>
</evidence>
<organism evidence="2 3">
    <name type="scientific">Streptomyces paradoxus</name>
    <dbReference type="NCBI Taxonomy" id="66375"/>
    <lineage>
        <taxon>Bacteria</taxon>
        <taxon>Bacillati</taxon>
        <taxon>Actinomycetota</taxon>
        <taxon>Actinomycetes</taxon>
        <taxon>Kitasatosporales</taxon>
        <taxon>Streptomycetaceae</taxon>
        <taxon>Streptomyces</taxon>
    </lineage>
</organism>
<dbReference type="AlphaFoldDB" id="A0A7W9WFT2"/>
<reference evidence="2 3" key="1">
    <citation type="submission" date="2020-08" db="EMBL/GenBank/DDBJ databases">
        <title>Genomic Encyclopedia of Type Strains, Phase IV (KMG-IV): sequencing the most valuable type-strain genomes for metagenomic binning, comparative biology and taxonomic classification.</title>
        <authorList>
            <person name="Goeker M."/>
        </authorList>
    </citation>
    <scope>NUCLEOTIDE SEQUENCE [LARGE SCALE GENOMIC DNA]</scope>
    <source>
        <strain evidence="2 3">DSM 43350</strain>
    </source>
</reference>
<feature type="region of interest" description="Disordered" evidence="1">
    <location>
        <begin position="1"/>
        <end position="64"/>
    </location>
</feature>
<keyword evidence="3" id="KW-1185">Reference proteome</keyword>
<comment type="caution">
    <text evidence="2">The sequence shown here is derived from an EMBL/GenBank/DDBJ whole genome shotgun (WGS) entry which is preliminary data.</text>
</comment>
<gene>
    <name evidence="2" type="ORF">HNR57_000484</name>
</gene>
<dbReference type="EMBL" id="JACHGV010000001">
    <property type="protein sequence ID" value="MBB6074600.1"/>
    <property type="molecule type" value="Genomic_DNA"/>
</dbReference>
<name>A0A7W9WFT2_9ACTN</name>
<dbReference type="Proteomes" id="UP000591537">
    <property type="component" value="Unassembled WGS sequence"/>
</dbReference>